<dbReference type="Proteomes" id="UP000182658">
    <property type="component" value="Unassembled WGS sequence"/>
</dbReference>
<dbReference type="STRING" id="1408157.A0A1J7IIX1"/>
<dbReference type="InParanoid" id="A0A1J7IIX1"/>
<dbReference type="PANTHER" id="PTHR40619">
    <property type="entry name" value="FUNGAL STAND N-TERMINAL GOODBYE DOMAIN-CONTAINING PROTEIN"/>
    <property type="match status" value="1"/>
</dbReference>
<dbReference type="PANTHER" id="PTHR40619:SF3">
    <property type="entry name" value="FUNGAL STAND N-TERMINAL GOODBYE DOMAIN-CONTAINING PROTEIN"/>
    <property type="match status" value="1"/>
</dbReference>
<reference evidence="1 2" key="1">
    <citation type="submission" date="2016-10" db="EMBL/GenBank/DDBJ databases">
        <title>Draft genome sequence of Coniochaeta ligniaria NRRL30616, a lignocellulolytic fungus for bioabatement of inhibitors in plant biomass hydrolysates.</title>
        <authorList>
            <consortium name="DOE Joint Genome Institute"/>
            <person name="Jimenez D.J."/>
            <person name="Hector R.E."/>
            <person name="Riley R."/>
            <person name="Sun H."/>
            <person name="Grigoriev I.V."/>
            <person name="Van Elsas J.D."/>
            <person name="Nichols N.N."/>
        </authorList>
    </citation>
    <scope>NUCLEOTIDE SEQUENCE [LARGE SCALE GENOMIC DNA]</scope>
    <source>
        <strain evidence="1 2">NRRL 30616</strain>
    </source>
</reference>
<dbReference type="OrthoDB" id="5419927at2759"/>
<gene>
    <name evidence="1" type="ORF">CONLIGDRAFT_716077</name>
</gene>
<proteinExistence type="predicted"/>
<protein>
    <submittedName>
        <fullName evidence="1">Uncharacterized protein</fullName>
    </submittedName>
</protein>
<dbReference type="AlphaFoldDB" id="A0A1J7IIX1"/>
<keyword evidence="2" id="KW-1185">Reference proteome</keyword>
<evidence type="ECO:0000313" key="1">
    <source>
        <dbReference type="EMBL" id="OIW27631.1"/>
    </source>
</evidence>
<accession>A0A1J7IIX1</accession>
<sequence length="641" mass="71202">MDRQTQQNVELVANFIDTTAPRFHSAFGAPATLDFSTMQYEIQEIYDLKETLDFHHRVGKFVDFTSDLHKCTWDDVHQELAKAREAAGRSEKGGKQLHRKVWRTIGSTSSVLAPGLDALPDNLCVLHGGLALVFSLARHSEMNRLRILGAFEMVPRIIEMAQNKSATFPLDASNPKSVELHKNVHELRTTLLRALPALIQKLVPSSSFVNWCKGPFGGFKIDRLLDEVKEHAEAVRQSAEGLIDEVIVDNYAATVSIQSQLDELYRLQQEVLLSVNANNSKTHLLHFLMEQISMNSSPFGFLAGRDQADMSEMGTALPGYTPEDLLRIMDVNHLRIAKDSAMVARRGPSFSSEDTERAAHMVLIPQVAALMHNANPTIVAVDGHFDKSQIGKISPLSYMCSMLSQAIRQQPPDYTASSPTSPQAEKGAPRKVVLEYYCSLHTTEDDELRGPSGLMRCLVTQLTLFLLANGWLGQEEAVYLPYLRNVEEDLLLQRRLDAICRLFTALTRQVPQGVPVYCFVDGWSVYERDELLRDDYDVVMNTFREAANASSQESGGNLKLLLTSTTASRWLADLLPREQKVSLRHRDVGGGHWRGAGRGSLLSVARAATLHHANGGLGGGFSADEHAQAGMEDAHYRRSST</sequence>
<dbReference type="EMBL" id="KV875099">
    <property type="protein sequence ID" value="OIW27631.1"/>
    <property type="molecule type" value="Genomic_DNA"/>
</dbReference>
<evidence type="ECO:0000313" key="2">
    <source>
        <dbReference type="Proteomes" id="UP000182658"/>
    </source>
</evidence>
<name>A0A1J7IIX1_9PEZI</name>
<organism evidence="1 2">
    <name type="scientific">Coniochaeta ligniaria NRRL 30616</name>
    <dbReference type="NCBI Taxonomy" id="1408157"/>
    <lineage>
        <taxon>Eukaryota</taxon>
        <taxon>Fungi</taxon>
        <taxon>Dikarya</taxon>
        <taxon>Ascomycota</taxon>
        <taxon>Pezizomycotina</taxon>
        <taxon>Sordariomycetes</taxon>
        <taxon>Sordariomycetidae</taxon>
        <taxon>Coniochaetales</taxon>
        <taxon>Coniochaetaceae</taxon>
        <taxon>Coniochaeta</taxon>
    </lineage>
</organism>